<dbReference type="GO" id="GO:0005669">
    <property type="term" value="C:transcription factor TFIID complex"/>
    <property type="evidence" value="ECO:0007669"/>
    <property type="project" value="TreeGrafter"/>
</dbReference>
<dbReference type="PANTHER" id="PTHR19879:SF1">
    <property type="entry name" value="CANNONBALL-RELATED"/>
    <property type="match status" value="1"/>
</dbReference>
<evidence type="ECO:0000313" key="2">
    <source>
        <dbReference type="Proteomes" id="UP000270296"/>
    </source>
</evidence>
<sequence length="214" mass="23587">MCETFSVPSARITKCVAFQDNSSRVVTCMWDGGIRVWEVLKRRTLVTVPQAHAQKIIDCDVSNNCLWIASASQDATCKLWSSDADVCLGKIIHLPYAVTCCRFSPTDDYLMTGDAAGEVRMFSLPHGTFCHKLSGHSSAVSEIRFLNTSPEVCMSCASEIKFWSLNKEKPLRSYPLSCPSSRKVALLTSNLIVIADNGGRLYVLSALTRVSHDT</sequence>
<dbReference type="Proteomes" id="UP000270296">
    <property type="component" value="Unassembled WGS sequence"/>
</dbReference>
<dbReference type="EMBL" id="UZAM01009428">
    <property type="protein sequence ID" value="VDP09011.1"/>
    <property type="molecule type" value="Genomic_DNA"/>
</dbReference>
<dbReference type="SMART" id="SM00320">
    <property type="entry name" value="WD40"/>
    <property type="match status" value="4"/>
</dbReference>
<reference evidence="3" key="1">
    <citation type="submission" date="2016-06" db="UniProtKB">
        <authorList>
            <consortium name="WormBaseParasite"/>
        </authorList>
    </citation>
    <scope>IDENTIFICATION</scope>
</reference>
<evidence type="ECO:0000313" key="3">
    <source>
        <dbReference type="WBParaSite" id="SBAD_0000626501-mRNA-1"/>
    </source>
</evidence>
<gene>
    <name evidence="1" type="ORF">SBAD_LOCUS6029</name>
</gene>
<keyword evidence="2" id="KW-1185">Reference proteome</keyword>
<name>A0A183IQY2_9BILA</name>
<organism evidence="3">
    <name type="scientific">Soboliphyme baturini</name>
    <dbReference type="NCBI Taxonomy" id="241478"/>
    <lineage>
        <taxon>Eukaryota</taxon>
        <taxon>Metazoa</taxon>
        <taxon>Ecdysozoa</taxon>
        <taxon>Nematoda</taxon>
        <taxon>Enoplea</taxon>
        <taxon>Dorylaimia</taxon>
        <taxon>Dioctophymatida</taxon>
        <taxon>Dioctophymatoidea</taxon>
        <taxon>Soboliphymatidae</taxon>
        <taxon>Soboliphyme</taxon>
    </lineage>
</organism>
<dbReference type="OrthoDB" id="273771at2759"/>
<dbReference type="GO" id="GO:0016251">
    <property type="term" value="F:RNA polymerase II general transcription initiation factor activity"/>
    <property type="evidence" value="ECO:0007669"/>
    <property type="project" value="TreeGrafter"/>
</dbReference>
<dbReference type="InterPro" id="IPR015943">
    <property type="entry name" value="WD40/YVTN_repeat-like_dom_sf"/>
</dbReference>
<protein>
    <submittedName>
        <fullName evidence="3">WD_REPEATS_REGION domain-containing protein</fullName>
    </submittedName>
</protein>
<dbReference type="Pfam" id="PF00400">
    <property type="entry name" value="WD40"/>
    <property type="match status" value="3"/>
</dbReference>
<dbReference type="GO" id="GO:0006367">
    <property type="term" value="P:transcription initiation at RNA polymerase II promoter"/>
    <property type="evidence" value="ECO:0007669"/>
    <property type="project" value="TreeGrafter"/>
</dbReference>
<proteinExistence type="predicted"/>
<dbReference type="InterPro" id="IPR001680">
    <property type="entry name" value="WD40_rpt"/>
</dbReference>
<dbReference type="WBParaSite" id="SBAD_0000626501-mRNA-1">
    <property type="protein sequence ID" value="SBAD_0000626501-mRNA-1"/>
    <property type="gene ID" value="SBAD_0000626501"/>
</dbReference>
<reference evidence="1 2" key="2">
    <citation type="submission" date="2018-11" db="EMBL/GenBank/DDBJ databases">
        <authorList>
            <consortium name="Pathogen Informatics"/>
        </authorList>
    </citation>
    <scope>NUCLEOTIDE SEQUENCE [LARGE SCALE GENOMIC DNA]</scope>
</reference>
<dbReference type="InterPro" id="IPR036322">
    <property type="entry name" value="WD40_repeat_dom_sf"/>
</dbReference>
<dbReference type="PANTHER" id="PTHR19879">
    <property type="entry name" value="TRANSCRIPTION INITIATION FACTOR TFIID"/>
    <property type="match status" value="1"/>
</dbReference>
<dbReference type="SUPFAM" id="SSF50978">
    <property type="entry name" value="WD40 repeat-like"/>
    <property type="match status" value="1"/>
</dbReference>
<dbReference type="AlphaFoldDB" id="A0A183IQY2"/>
<dbReference type="Gene3D" id="2.130.10.10">
    <property type="entry name" value="YVTN repeat-like/Quinoprotein amine dehydrogenase"/>
    <property type="match status" value="1"/>
</dbReference>
<evidence type="ECO:0000313" key="1">
    <source>
        <dbReference type="EMBL" id="VDP09011.1"/>
    </source>
</evidence>
<accession>A0A183IQY2</accession>